<reference evidence="1" key="1">
    <citation type="submission" date="2019-08" db="EMBL/GenBank/DDBJ databases">
        <authorList>
            <person name="Kucharzyk K."/>
            <person name="Murdoch R.W."/>
            <person name="Higgins S."/>
            <person name="Loffler F."/>
        </authorList>
    </citation>
    <scope>NUCLEOTIDE SEQUENCE</scope>
</reference>
<protein>
    <submittedName>
        <fullName evidence="1">Uncharacterized protein</fullName>
    </submittedName>
</protein>
<organism evidence="1">
    <name type="scientific">bioreactor metagenome</name>
    <dbReference type="NCBI Taxonomy" id="1076179"/>
    <lineage>
        <taxon>unclassified sequences</taxon>
        <taxon>metagenomes</taxon>
        <taxon>ecological metagenomes</taxon>
    </lineage>
</organism>
<proteinExistence type="predicted"/>
<accession>A0A645FUB0</accession>
<dbReference type="AlphaFoldDB" id="A0A645FUB0"/>
<evidence type="ECO:0000313" key="1">
    <source>
        <dbReference type="EMBL" id="MPN17089.1"/>
    </source>
</evidence>
<name>A0A645FUB0_9ZZZZ</name>
<gene>
    <name evidence="1" type="ORF">SDC9_164439</name>
</gene>
<comment type="caution">
    <text evidence="1">The sequence shown here is derived from an EMBL/GenBank/DDBJ whole genome shotgun (WGS) entry which is preliminary data.</text>
</comment>
<dbReference type="EMBL" id="VSSQ01064118">
    <property type="protein sequence ID" value="MPN17089.1"/>
    <property type="molecule type" value="Genomic_DNA"/>
</dbReference>
<sequence>MIIQALGKFIDCFAQFLEIAEAFPFVTRIILVIGKLFGDIHHGIDRSADALRQSIGEYERHCQSQQDKNVKGLFDALADRQGAQRSGQPDNGNDGPCLIIDGHSYIIQLLIGAFALPLPCSVGFPGKNFLNFFPSQMIFQIHRRDLRIIKHDPIGIDQSDPVFRESVNFIQFFFNKNPITAIRTVLEQCAHYLGLFNKQFAVQTPRVIP</sequence>